<feature type="region of interest" description="Disordered" evidence="1">
    <location>
        <begin position="365"/>
        <end position="427"/>
    </location>
</feature>
<keyword evidence="3" id="KW-1185">Reference proteome</keyword>
<feature type="region of interest" description="Disordered" evidence="1">
    <location>
        <begin position="450"/>
        <end position="563"/>
    </location>
</feature>
<feature type="compositionally biased region" description="Low complexity" evidence="1">
    <location>
        <begin position="314"/>
        <end position="325"/>
    </location>
</feature>
<feature type="compositionally biased region" description="Low complexity" evidence="1">
    <location>
        <begin position="294"/>
        <end position="306"/>
    </location>
</feature>
<protein>
    <submittedName>
        <fullName evidence="2">Uncharacterized protein</fullName>
    </submittedName>
</protein>
<feature type="region of interest" description="Disordered" evidence="1">
    <location>
        <begin position="294"/>
        <end position="325"/>
    </location>
</feature>
<evidence type="ECO:0000313" key="3">
    <source>
        <dbReference type="Proteomes" id="UP001303473"/>
    </source>
</evidence>
<feature type="region of interest" description="Disordered" evidence="1">
    <location>
        <begin position="583"/>
        <end position="651"/>
    </location>
</feature>
<dbReference type="Proteomes" id="UP001303473">
    <property type="component" value="Unassembled WGS sequence"/>
</dbReference>
<sequence length="665" mass="72574">MFLHSGASLHGHEYSNRASSPQAAHNLRSPLRRSSFAPTKVRSSTVTEAPTTPPAPALRQRPASKCIPRTFEPVVRFQEPVEEEPEIPMIDDAASDSDLSDGTMSIVGPTSPTPSVPATSTRRRRRRRRMPRKSTTYFLAYPAPNMLAKKKVMQKVLPRLLLQLQTVSQDGRSRPMLEVFPSSRIAGPVIAPRLAKRFPGIFGVKHHLGYDDLVLVRRDDDHESGGTDQPDSDDDEALEKRKLLAVYSPLKHSEDAEIVLDDGSVWVAHPLPSGSYDFVHTDVHGLRTTARWARRSASAAPSASTSQPVPEMGATTTTTQFTSSTAAPQTRFTFSIINPLTRRHPVMATLTPSTLDVQETYTTVSSSYGRFPPTRPMSRTVSMSSTHSIPLSPRNTTQSSPVPSADVHTPTGIVVPSPEPQPERTVHDVDTKTKMLISVTALWVALRSGWSPNYTPSSNNSTTTELPGAGTGSLRSRRNTWSRSHTNASELFAQQHHRAESESQLQEQQPPPPQPGIIKRYSMPLTEKCKERARAMSPAPSVASSTKSSSSKNLPTPRRATSTGAAFMQRRIHKMQQTFSDLSQVNGEGSSKGHTPAAESKRSSGVSEDEPVQVQDGGSARGGEGKRISGGEGQREIGGREAGGENAKKGMRVKILRWFHKLGAR</sequence>
<proteinExistence type="predicted"/>
<comment type="caution">
    <text evidence="2">The sequence shown here is derived from an EMBL/GenBank/DDBJ whole genome shotgun (WGS) entry which is preliminary data.</text>
</comment>
<gene>
    <name evidence="2" type="ORF">QBC46DRAFT_93294</name>
</gene>
<feature type="compositionally biased region" description="Low complexity" evidence="1">
    <location>
        <begin position="537"/>
        <end position="552"/>
    </location>
</feature>
<organism evidence="2 3">
    <name type="scientific">Diplogelasinospora grovesii</name>
    <dbReference type="NCBI Taxonomy" id="303347"/>
    <lineage>
        <taxon>Eukaryota</taxon>
        <taxon>Fungi</taxon>
        <taxon>Dikarya</taxon>
        <taxon>Ascomycota</taxon>
        <taxon>Pezizomycotina</taxon>
        <taxon>Sordariomycetes</taxon>
        <taxon>Sordariomycetidae</taxon>
        <taxon>Sordariales</taxon>
        <taxon>Diplogelasinosporaceae</taxon>
        <taxon>Diplogelasinospora</taxon>
    </lineage>
</organism>
<feature type="compositionally biased region" description="Basic and acidic residues" evidence="1">
    <location>
        <begin position="623"/>
        <end position="648"/>
    </location>
</feature>
<feature type="compositionally biased region" description="Polar residues" evidence="1">
    <location>
        <begin position="377"/>
        <end position="402"/>
    </location>
</feature>
<name>A0AAN6NI25_9PEZI</name>
<reference evidence="3" key="1">
    <citation type="journal article" date="2023" name="Mol. Phylogenet. Evol.">
        <title>Genome-scale phylogeny and comparative genomics of the fungal order Sordariales.</title>
        <authorList>
            <person name="Hensen N."/>
            <person name="Bonometti L."/>
            <person name="Westerberg I."/>
            <person name="Brannstrom I.O."/>
            <person name="Guillou S."/>
            <person name="Cros-Aarteil S."/>
            <person name="Calhoun S."/>
            <person name="Haridas S."/>
            <person name="Kuo A."/>
            <person name="Mondo S."/>
            <person name="Pangilinan J."/>
            <person name="Riley R."/>
            <person name="LaButti K."/>
            <person name="Andreopoulos B."/>
            <person name="Lipzen A."/>
            <person name="Chen C."/>
            <person name="Yan M."/>
            <person name="Daum C."/>
            <person name="Ng V."/>
            <person name="Clum A."/>
            <person name="Steindorff A."/>
            <person name="Ohm R.A."/>
            <person name="Martin F."/>
            <person name="Silar P."/>
            <person name="Natvig D.O."/>
            <person name="Lalanne C."/>
            <person name="Gautier V."/>
            <person name="Ament-Velasquez S.L."/>
            <person name="Kruys A."/>
            <person name="Hutchinson M.I."/>
            <person name="Powell A.J."/>
            <person name="Barry K."/>
            <person name="Miller A.N."/>
            <person name="Grigoriev I.V."/>
            <person name="Debuchy R."/>
            <person name="Gladieux P."/>
            <person name="Hiltunen Thoren M."/>
            <person name="Johannesson H."/>
        </authorList>
    </citation>
    <scope>NUCLEOTIDE SEQUENCE [LARGE SCALE GENOMIC DNA]</scope>
    <source>
        <strain evidence="3">CBS 340.73</strain>
    </source>
</reference>
<feature type="compositionally biased region" description="Polar residues" evidence="1">
    <location>
        <begin position="583"/>
        <end position="593"/>
    </location>
</feature>
<accession>A0AAN6NI25</accession>
<dbReference type="AlphaFoldDB" id="A0AAN6NI25"/>
<feature type="compositionally biased region" description="Low complexity" evidence="1">
    <location>
        <begin position="451"/>
        <end position="464"/>
    </location>
</feature>
<evidence type="ECO:0000256" key="1">
    <source>
        <dbReference type="SAM" id="MobiDB-lite"/>
    </source>
</evidence>
<dbReference type="EMBL" id="MU853754">
    <property type="protein sequence ID" value="KAK3945491.1"/>
    <property type="molecule type" value="Genomic_DNA"/>
</dbReference>
<evidence type="ECO:0000313" key="2">
    <source>
        <dbReference type="EMBL" id="KAK3945491.1"/>
    </source>
</evidence>
<feature type="region of interest" description="Disordered" evidence="1">
    <location>
        <begin position="1"/>
        <end position="133"/>
    </location>
</feature>
<feature type="compositionally biased region" description="Basic residues" evidence="1">
    <location>
        <begin position="121"/>
        <end position="132"/>
    </location>
</feature>